<dbReference type="EMBL" id="AP019637">
    <property type="protein sequence ID" value="BBJ70602.1"/>
    <property type="molecule type" value="Genomic_DNA"/>
</dbReference>
<dbReference type="GO" id="GO:0005739">
    <property type="term" value="C:mitochondrion"/>
    <property type="evidence" value="ECO:0007669"/>
    <property type="project" value="TreeGrafter"/>
</dbReference>
<evidence type="ECO:0000313" key="17">
    <source>
        <dbReference type="EMBL" id="BBJ70673.1"/>
    </source>
</evidence>
<feature type="transmembrane region" description="Helical" evidence="9">
    <location>
        <begin position="90"/>
        <end position="109"/>
    </location>
</feature>
<evidence type="ECO:0000313" key="16">
    <source>
        <dbReference type="EMBL" id="BBJ70662.1"/>
    </source>
</evidence>
<dbReference type="PANTHER" id="PTHR11403:SF7">
    <property type="entry name" value="CYTOCHROME C OXIDASE SUBUNIT 3"/>
    <property type="match status" value="1"/>
</dbReference>
<dbReference type="EMBL" id="AP019638">
    <property type="protein sequence ID" value="BBJ70614.1"/>
    <property type="molecule type" value="Genomic_DNA"/>
</dbReference>
<evidence type="ECO:0000256" key="4">
    <source>
        <dbReference type="ARBA" id="ARBA00022692"/>
    </source>
</evidence>
<dbReference type="EMBL" id="AP019648">
    <property type="protein sequence ID" value="BBJ70733.1"/>
    <property type="molecule type" value="Genomic_DNA"/>
</dbReference>
<evidence type="ECO:0000256" key="5">
    <source>
        <dbReference type="ARBA" id="ARBA00022967"/>
    </source>
</evidence>
<evidence type="ECO:0000313" key="19">
    <source>
        <dbReference type="EMBL" id="BBJ70697.1"/>
    </source>
</evidence>
<dbReference type="PANTHER" id="PTHR11403">
    <property type="entry name" value="CYTOCHROME C OXIDASE SUBUNIT III"/>
    <property type="match status" value="1"/>
</dbReference>
<feature type="domain" description="Heme-copper oxidase subunit III family profile" evidence="10">
    <location>
        <begin position="1"/>
        <end position="215"/>
    </location>
</feature>
<dbReference type="EMBL" id="AP019644">
    <property type="protein sequence ID" value="BBJ70685.1"/>
    <property type="molecule type" value="Genomic_DNA"/>
</dbReference>
<evidence type="ECO:0000313" key="21">
    <source>
        <dbReference type="EMBL" id="BBJ70721.1"/>
    </source>
</evidence>
<evidence type="ECO:0000313" key="13">
    <source>
        <dbReference type="EMBL" id="BBJ70626.1"/>
    </source>
</evidence>
<evidence type="ECO:0000256" key="9">
    <source>
        <dbReference type="SAM" id="Phobius"/>
    </source>
</evidence>
<dbReference type="EMBL" id="AP019645">
    <property type="protein sequence ID" value="BBJ70697.1"/>
    <property type="molecule type" value="Genomic_DNA"/>
</dbReference>
<dbReference type="SUPFAM" id="SSF81452">
    <property type="entry name" value="Cytochrome c oxidase subunit III-like"/>
    <property type="match status" value="1"/>
</dbReference>
<evidence type="ECO:0000313" key="14">
    <source>
        <dbReference type="EMBL" id="BBJ70638.1"/>
    </source>
</evidence>
<evidence type="ECO:0000256" key="2">
    <source>
        <dbReference type="ARBA" id="ARBA00010581"/>
    </source>
</evidence>
<evidence type="ECO:0000313" key="15">
    <source>
        <dbReference type="EMBL" id="BBJ70650.1"/>
    </source>
</evidence>
<evidence type="ECO:0000313" key="22">
    <source>
        <dbReference type="EMBL" id="BBJ70733.1"/>
    </source>
</evidence>
<organism evidence="16">
    <name type="scientific">Benedenia seriolae</name>
    <name type="common">Skin fluke</name>
    <dbReference type="NCBI Taxonomy" id="160838"/>
    <lineage>
        <taxon>Eukaryota</taxon>
        <taxon>Metazoa</taxon>
        <taxon>Spiralia</taxon>
        <taxon>Lophotrochozoa</taxon>
        <taxon>Platyhelminthes</taxon>
        <taxon>Monogenea</taxon>
        <taxon>Monopisthocotylea</taxon>
        <taxon>Capsalidea</taxon>
        <taxon>Capsalidae</taxon>
        <taxon>Benedenia</taxon>
    </lineage>
</organism>
<dbReference type="Gene3D" id="1.20.120.80">
    <property type="entry name" value="Cytochrome c oxidase, subunit III, four-helix bundle"/>
    <property type="match status" value="1"/>
</dbReference>
<protein>
    <recommendedName>
        <fullName evidence="3 8">Cytochrome c oxidase subunit 3</fullName>
    </recommendedName>
</protein>
<dbReference type="Pfam" id="PF00510">
    <property type="entry name" value="COX3"/>
    <property type="match status" value="1"/>
</dbReference>
<evidence type="ECO:0000256" key="3">
    <source>
        <dbReference type="ARBA" id="ARBA00015944"/>
    </source>
</evidence>
<keyword evidence="8 16" id="KW-0496">Mitochondrion</keyword>
<name>A0A499VQ38_BENSE</name>
<reference evidence="16" key="1">
    <citation type="journal article" date="2019" name="Fish Pathol.">
        <title>Phylogenetic Analysis with Complete Mitochondrial Genome Sequences of Benedenia seriolae Specimens Derived from Japanese Seriola spp.</title>
        <authorList>
            <person name="Kawato S."/>
            <person name="Kobayashi K."/>
            <person name="Shirakashi S."/>
            <person name="Yanagi M."/>
            <person name="Fukuda Y."/>
            <person name="Yamashita H."/>
            <person name="Nozaki R."/>
            <person name="Hirono I."/>
            <person name="Kondo H."/>
        </authorList>
    </citation>
    <scope>NUCLEOTIDE SEQUENCE</scope>
    <source>
        <strain evidence="11">Ehime01</strain>
        <strain evidence="12">Ehime02</strain>
        <strain evidence="13">Kagoshima01</strain>
        <strain evidence="14">Kagoshima02</strain>
        <strain evidence="15">Kagoshima03</strain>
        <strain evidence="16">Kagoshima04</strain>
        <strain evidence="17">Oita01</strain>
        <strain evidence="18">Shirahama01</strain>
        <strain evidence="19">Shirahama02</strain>
        <strain evidence="20">Shirahama03</strain>
        <strain evidence="21">Shirahama04</strain>
        <strain evidence="22">Shirahama05</strain>
    </source>
</reference>
<dbReference type="GO" id="GO:0016020">
    <property type="term" value="C:membrane"/>
    <property type="evidence" value="ECO:0007669"/>
    <property type="project" value="UniProtKB-SubCell"/>
</dbReference>
<dbReference type="InterPro" id="IPR035973">
    <property type="entry name" value="Cyt_c_oxidase_su3-like_sf"/>
</dbReference>
<gene>
    <name evidence="16" type="primary">COX3</name>
</gene>
<evidence type="ECO:0000256" key="7">
    <source>
        <dbReference type="ARBA" id="ARBA00023136"/>
    </source>
</evidence>
<evidence type="ECO:0000313" key="12">
    <source>
        <dbReference type="EMBL" id="BBJ70614.1"/>
    </source>
</evidence>
<accession>A0A499VQ38</accession>
<comment type="subcellular location">
    <subcellularLocation>
        <location evidence="1">Membrane</location>
        <topology evidence="1">Multi-pass membrane protein</topology>
    </subcellularLocation>
</comment>
<dbReference type="EMBL" id="AP019639">
    <property type="protein sequence ID" value="BBJ70626.1"/>
    <property type="molecule type" value="Genomic_DNA"/>
</dbReference>
<comment type="function">
    <text evidence="8">Component of the cytochrome c oxidase, the last enzyme in the mitochondrial electron transport chain which drives oxidative phosphorylation. The respiratory chain contains 3 multisubunit complexes succinate dehydrogenase (complex II, CII), ubiquinol-cytochrome c oxidoreductase (cytochrome b-c1 complex, complex III, CIII) and cytochrome c oxidase (complex IV, CIV), that cooperate to transfer electrons derived from NADH and succinate to molecular oxygen, creating an electrochemical gradient over the inner membrane that drives transmembrane transport and the ATP synthase. Cytochrome c oxidase is the component of the respiratory chain that catalyzes the reduction of oxygen to water. Electrons originating from reduced cytochrome c in the intermembrane space (IMS) are transferred via the dinuclear copper A center (CU(A)) of subunit 2 and heme A of subunit 1 to the active site in subunit 1, a binuclear center (BNC) formed by heme A3 and copper B (CU(B)). The BNC reduces molecular oxygen to 2 water molecules using 4 electrons from cytochrome c in the IMS and 4 protons from the mitochondrial matrix.</text>
</comment>
<dbReference type="EMBL" id="AP019641">
    <property type="protein sequence ID" value="BBJ70650.1"/>
    <property type="molecule type" value="Genomic_DNA"/>
</dbReference>
<evidence type="ECO:0000313" key="18">
    <source>
        <dbReference type="EMBL" id="BBJ70685.1"/>
    </source>
</evidence>
<proteinExistence type="inferred from homology"/>
<dbReference type="CDD" id="cd00386">
    <property type="entry name" value="Heme_Cu_Oxidase_III_like"/>
    <property type="match status" value="1"/>
</dbReference>
<evidence type="ECO:0000259" key="10">
    <source>
        <dbReference type="PROSITE" id="PS50253"/>
    </source>
</evidence>
<comment type="similarity">
    <text evidence="2 8">Belongs to the cytochrome c oxidase subunit 3 family.</text>
</comment>
<keyword evidence="6 9" id="KW-1133">Transmembrane helix</keyword>
<dbReference type="GO" id="GO:0006123">
    <property type="term" value="P:mitochondrial electron transport, cytochrome c to oxygen"/>
    <property type="evidence" value="ECO:0007669"/>
    <property type="project" value="TreeGrafter"/>
</dbReference>
<dbReference type="InterPro" id="IPR024791">
    <property type="entry name" value="Cyt_c/ubiquinol_Oxase_su3"/>
</dbReference>
<dbReference type="GO" id="GO:0004129">
    <property type="term" value="F:cytochrome-c oxidase activity"/>
    <property type="evidence" value="ECO:0007669"/>
    <property type="project" value="InterPro"/>
</dbReference>
<feature type="transmembrane region" description="Helical" evidence="9">
    <location>
        <begin position="121"/>
        <end position="141"/>
    </location>
</feature>
<dbReference type="EMBL" id="AP019647">
    <property type="protein sequence ID" value="BBJ70721.1"/>
    <property type="molecule type" value="Genomic_DNA"/>
</dbReference>
<dbReference type="PROSITE" id="PS50253">
    <property type="entry name" value="COX3"/>
    <property type="match status" value="1"/>
</dbReference>
<geneLocation type="mitochondrion" evidence="16"/>
<keyword evidence="7 9" id="KW-0472">Membrane</keyword>
<evidence type="ECO:0000256" key="6">
    <source>
        <dbReference type="ARBA" id="ARBA00022989"/>
    </source>
</evidence>
<evidence type="ECO:0000256" key="8">
    <source>
        <dbReference type="RuleBase" id="RU003375"/>
    </source>
</evidence>
<dbReference type="EMBL" id="AP019642">
    <property type="protein sequence ID" value="BBJ70662.1"/>
    <property type="molecule type" value="Genomic_DNA"/>
</dbReference>
<keyword evidence="5" id="KW-1278">Translocase</keyword>
<sequence>MTWLPIYNAFCVFLFLVSAIFWQLEGILIFLIFFSFSTLFLWLETVNINLHYIDSYWLFILSEAIVFISLLVSCLWFYETDFCHLSNASDIPLFGCFLLLSSSITVTAYHHNLGVNQDFNFNLLLTILLGLGFVFLQGFEFNECELTILNSSYHASCFCTVGLHFTHVVIGLILLSGCLIIGYSTLTSYYTTLIIWYWHFVDYIWLLVYLVVYIC</sequence>
<dbReference type="InterPro" id="IPR013833">
    <property type="entry name" value="Cyt_c_oxidase_su3_a-hlx"/>
</dbReference>
<dbReference type="InterPro" id="IPR000298">
    <property type="entry name" value="Cyt_c_oxidase-like_su3"/>
</dbReference>
<evidence type="ECO:0000313" key="11">
    <source>
        <dbReference type="EMBL" id="BBJ70602.1"/>
    </source>
</evidence>
<dbReference type="EMBL" id="AP019640">
    <property type="protein sequence ID" value="BBJ70638.1"/>
    <property type="molecule type" value="Genomic_DNA"/>
</dbReference>
<feature type="transmembrane region" description="Helical" evidence="9">
    <location>
        <begin position="195"/>
        <end position="214"/>
    </location>
</feature>
<keyword evidence="4 8" id="KW-0812">Transmembrane</keyword>
<feature type="transmembrane region" description="Helical" evidence="9">
    <location>
        <begin position="55"/>
        <end position="78"/>
    </location>
</feature>
<evidence type="ECO:0000313" key="20">
    <source>
        <dbReference type="EMBL" id="BBJ70709.1"/>
    </source>
</evidence>
<dbReference type="AlphaFoldDB" id="A0A499VQ38"/>
<dbReference type="EMBL" id="AP019646">
    <property type="protein sequence ID" value="BBJ70709.1"/>
    <property type="molecule type" value="Genomic_DNA"/>
</dbReference>
<evidence type="ECO:0000256" key="1">
    <source>
        <dbReference type="ARBA" id="ARBA00004141"/>
    </source>
</evidence>
<feature type="transmembrane region" description="Helical" evidence="9">
    <location>
        <begin position="153"/>
        <end position="183"/>
    </location>
</feature>
<dbReference type="EMBL" id="AP019643">
    <property type="protein sequence ID" value="BBJ70673.1"/>
    <property type="molecule type" value="Genomic_DNA"/>
</dbReference>